<evidence type="ECO:0000313" key="1">
    <source>
        <dbReference type="EMBL" id="SVD05289.1"/>
    </source>
</evidence>
<organism evidence="1">
    <name type="scientific">marine metagenome</name>
    <dbReference type="NCBI Taxonomy" id="408172"/>
    <lineage>
        <taxon>unclassified sequences</taxon>
        <taxon>metagenomes</taxon>
        <taxon>ecological metagenomes</taxon>
    </lineage>
</organism>
<dbReference type="AlphaFoldDB" id="A0A382S5Y0"/>
<dbReference type="EMBL" id="UINC01126665">
    <property type="protein sequence ID" value="SVD05289.1"/>
    <property type="molecule type" value="Genomic_DNA"/>
</dbReference>
<accession>A0A382S5Y0</accession>
<reference evidence="1" key="1">
    <citation type="submission" date="2018-05" db="EMBL/GenBank/DDBJ databases">
        <authorList>
            <person name="Lanie J.A."/>
            <person name="Ng W.-L."/>
            <person name="Kazmierczak K.M."/>
            <person name="Andrzejewski T.M."/>
            <person name="Davidsen T.M."/>
            <person name="Wayne K.J."/>
            <person name="Tettelin H."/>
            <person name="Glass J.I."/>
            <person name="Rusch D."/>
            <person name="Podicherti R."/>
            <person name="Tsui H.-C.T."/>
            <person name="Winkler M.E."/>
        </authorList>
    </citation>
    <scope>NUCLEOTIDE SEQUENCE</scope>
</reference>
<gene>
    <name evidence="1" type="ORF">METZ01_LOCUS358143</name>
</gene>
<feature type="non-terminal residue" evidence="1">
    <location>
        <position position="1"/>
    </location>
</feature>
<proteinExistence type="predicted"/>
<sequence>DCRINKVLKAVVKKMSLVTDSSYFSIYFFRKPYLVFREALI</sequence>
<protein>
    <submittedName>
        <fullName evidence="1">Uncharacterized protein</fullName>
    </submittedName>
</protein>
<name>A0A382S5Y0_9ZZZZ</name>